<dbReference type="Gene3D" id="3.40.50.1820">
    <property type="entry name" value="alpha/beta hydrolase"/>
    <property type="match status" value="1"/>
</dbReference>
<accession>A0A2G9HLD1</accession>
<keyword evidence="4 5" id="KW-0443">Lipid metabolism</keyword>
<dbReference type="GO" id="GO:0008970">
    <property type="term" value="F:phospholipase A1 activity"/>
    <property type="evidence" value="ECO:0007669"/>
    <property type="project" value="UniProtKB-UniRule"/>
</dbReference>
<dbReference type="STRING" id="429701.A0A2G9HLD1"/>
<dbReference type="InterPro" id="IPR033556">
    <property type="entry name" value="PLA"/>
</dbReference>
<dbReference type="Pfam" id="PF01764">
    <property type="entry name" value="Lipase_3"/>
    <property type="match status" value="1"/>
</dbReference>
<sequence length="353" mass="39761">MAQATYDTFNSERLSKYAGSSRYSRRNLFSRVGLAKGNPFKYEAVKYIYATSSIRVPEAFILKPLPDDSWCRESNWMGYVAVATDEGKITLGRRDILVAWRGTIEPIEWVKDLDFPLVSASELVGRSGDNANVHKGFLSIYTSYNQHSTFNKTSARDQVISEVKKRVEQYKDEEISITVVGHSLGAALSTLNAADIVSNGYNKPRNRPNKVCPVTAFIFGSPLVGDLNFKNTLQSMHDLHILNLLNVPDVIPRLPPIGYSSVGVELWVDSRTSPYLNYPGDLLSWHNLEAAYLHPVALERGTTVKRDISLVNKNSAALKDKYSIPTNWWREKNKGMVQMNNGSWILQDHEKDD</sequence>
<dbReference type="AlphaFoldDB" id="A0A2G9HLD1"/>
<keyword evidence="8" id="KW-1185">Reference proteome</keyword>
<evidence type="ECO:0000313" key="8">
    <source>
        <dbReference type="Proteomes" id="UP000231279"/>
    </source>
</evidence>
<dbReference type="GO" id="GO:0016042">
    <property type="term" value="P:lipid catabolic process"/>
    <property type="evidence" value="ECO:0007669"/>
    <property type="project" value="UniProtKB-UniRule"/>
</dbReference>
<comment type="caution">
    <text evidence="7">The sequence shown here is derived from an EMBL/GenBank/DDBJ whole genome shotgun (WGS) entry which is preliminary data.</text>
</comment>
<keyword evidence="2 5" id="KW-0378">Hydrolase</keyword>
<name>A0A2G9HLD1_9LAMI</name>
<comment type="similarity">
    <text evidence="1 5">Belongs to the AB hydrolase superfamily. Lipase family.</text>
</comment>
<dbReference type="OrthoDB" id="438440at2759"/>
<evidence type="ECO:0000259" key="6">
    <source>
        <dbReference type="Pfam" id="PF01764"/>
    </source>
</evidence>
<dbReference type="GO" id="GO:0005737">
    <property type="term" value="C:cytoplasm"/>
    <property type="evidence" value="ECO:0007669"/>
    <property type="project" value="UniProtKB-ARBA"/>
</dbReference>
<evidence type="ECO:0000256" key="1">
    <source>
        <dbReference type="ARBA" id="ARBA00010701"/>
    </source>
</evidence>
<evidence type="ECO:0000256" key="4">
    <source>
        <dbReference type="ARBA" id="ARBA00023098"/>
    </source>
</evidence>
<dbReference type="InterPro" id="IPR029058">
    <property type="entry name" value="AB_hydrolase_fold"/>
</dbReference>
<comment type="function">
    <text evidence="5">Acylhydrolase that catalyzes the hydrolysis of phospholipids at the sn-1 position.</text>
</comment>
<proteinExistence type="inferred from homology"/>
<dbReference type="CDD" id="cd00519">
    <property type="entry name" value="Lipase_3"/>
    <property type="match status" value="1"/>
</dbReference>
<dbReference type="PANTHER" id="PTHR31828:SF1">
    <property type="entry name" value="PHOSPHOLIPASE A1-IIGAMMA"/>
    <property type="match status" value="1"/>
</dbReference>
<evidence type="ECO:0000256" key="3">
    <source>
        <dbReference type="ARBA" id="ARBA00022963"/>
    </source>
</evidence>
<gene>
    <name evidence="7" type="ORF">CDL12_08992</name>
</gene>
<keyword evidence="3 5" id="KW-0442">Lipid degradation</keyword>
<organism evidence="7 8">
    <name type="scientific">Handroanthus impetiginosus</name>
    <dbReference type="NCBI Taxonomy" id="429701"/>
    <lineage>
        <taxon>Eukaryota</taxon>
        <taxon>Viridiplantae</taxon>
        <taxon>Streptophyta</taxon>
        <taxon>Embryophyta</taxon>
        <taxon>Tracheophyta</taxon>
        <taxon>Spermatophyta</taxon>
        <taxon>Magnoliopsida</taxon>
        <taxon>eudicotyledons</taxon>
        <taxon>Gunneridae</taxon>
        <taxon>Pentapetalae</taxon>
        <taxon>asterids</taxon>
        <taxon>lamiids</taxon>
        <taxon>Lamiales</taxon>
        <taxon>Bignoniaceae</taxon>
        <taxon>Crescentiina</taxon>
        <taxon>Tabebuia alliance</taxon>
        <taxon>Handroanthus</taxon>
    </lineage>
</organism>
<dbReference type="SUPFAM" id="SSF53474">
    <property type="entry name" value="alpha/beta-Hydrolases"/>
    <property type="match status" value="1"/>
</dbReference>
<feature type="domain" description="Fungal lipase-type" evidence="6">
    <location>
        <begin position="98"/>
        <end position="257"/>
    </location>
</feature>
<evidence type="ECO:0000313" key="7">
    <source>
        <dbReference type="EMBL" id="PIN18332.1"/>
    </source>
</evidence>
<dbReference type="EMBL" id="NKXS01001473">
    <property type="protein sequence ID" value="PIN18332.1"/>
    <property type="molecule type" value="Genomic_DNA"/>
</dbReference>
<dbReference type="FunFam" id="3.40.50.1820:FF:000065">
    <property type="entry name" value="Phospholipase A1-II 3"/>
    <property type="match status" value="1"/>
</dbReference>
<dbReference type="Proteomes" id="UP000231279">
    <property type="component" value="Unassembled WGS sequence"/>
</dbReference>
<dbReference type="PANTHER" id="PTHR31828">
    <property type="entry name" value="PHOSPHOLIPASE A1-IIGAMMA"/>
    <property type="match status" value="1"/>
</dbReference>
<dbReference type="InterPro" id="IPR002921">
    <property type="entry name" value="Fungal_lipase-type"/>
</dbReference>
<reference evidence="8" key="1">
    <citation type="journal article" date="2018" name="Gigascience">
        <title>Genome assembly of the Pink Ipe (Handroanthus impetiginosus, Bignoniaceae), a highly valued, ecologically keystone Neotropical timber forest tree.</title>
        <authorList>
            <person name="Silva-Junior O.B."/>
            <person name="Grattapaglia D."/>
            <person name="Novaes E."/>
            <person name="Collevatti R.G."/>
        </authorList>
    </citation>
    <scope>NUCLEOTIDE SEQUENCE [LARGE SCALE GENOMIC DNA]</scope>
    <source>
        <strain evidence="8">cv. UFG-1</strain>
    </source>
</reference>
<evidence type="ECO:0000256" key="5">
    <source>
        <dbReference type="RuleBase" id="RU367093"/>
    </source>
</evidence>
<evidence type="ECO:0000256" key="2">
    <source>
        <dbReference type="ARBA" id="ARBA00022801"/>
    </source>
</evidence>
<protein>
    <recommendedName>
        <fullName evidence="5">Phospholipase A1</fullName>
        <ecNumber evidence="5">3.1.1.-</ecNumber>
    </recommendedName>
</protein>
<dbReference type="EC" id="3.1.1.-" evidence="5"/>